<reference evidence="1 3" key="1">
    <citation type="journal article" date="2014" name="BMC Genomics">
        <title>Genome sequence of Anopheles sinensis provides insight into genetics basis of mosquito competence for malaria parasites.</title>
        <authorList>
            <person name="Zhou D."/>
            <person name="Zhang D."/>
            <person name="Ding G."/>
            <person name="Shi L."/>
            <person name="Hou Q."/>
            <person name="Ye Y."/>
            <person name="Xu Y."/>
            <person name="Zhou H."/>
            <person name="Xiong C."/>
            <person name="Li S."/>
            <person name="Yu J."/>
            <person name="Hong S."/>
            <person name="Yu X."/>
            <person name="Zou P."/>
            <person name="Chen C."/>
            <person name="Chang X."/>
            <person name="Wang W."/>
            <person name="Lv Y."/>
            <person name="Sun Y."/>
            <person name="Ma L."/>
            <person name="Shen B."/>
            <person name="Zhu C."/>
        </authorList>
    </citation>
    <scope>NUCLEOTIDE SEQUENCE [LARGE SCALE GENOMIC DNA]</scope>
</reference>
<evidence type="ECO:0000313" key="2">
    <source>
        <dbReference type="EnsemblMetazoa" id="ASIC006953-PA"/>
    </source>
</evidence>
<dbReference type="EMBL" id="KE524984">
    <property type="protein sequence ID" value="KFB39460.1"/>
    <property type="molecule type" value="Genomic_DNA"/>
</dbReference>
<dbReference type="Proteomes" id="UP000030765">
    <property type="component" value="Unassembled WGS sequence"/>
</dbReference>
<evidence type="ECO:0000313" key="3">
    <source>
        <dbReference type="Proteomes" id="UP000030765"/>
    </source>
</evidence>
<proteinExistence type="predicted"/>
<gene>
    <name evidence="1" type="ORF">ZHAS_00006953</name>
</gene>
<name>A0A084VNB6_ANOSI</name>
<dbReference type="EnsemblMetazoa" id="ASIC006953-RA">
    <property type="protein sequence ID" value="ASIC006953-PA"/>
    <property type="gene ID" value="ASIC006953"/>
</dbReference>
<accession>A0A084VNB6</accession>
<keyword evidence="3" id="KW-1185">Reference proteome</keyword>
<evidence type="ECO:0000313" key="1">
    <source>
        <dbReference type="EMBL" id="KFB39460.1"/>
    </source>
</evidence>
<dbReference type="EMBL" id="ATLV01014736">
    <property type="status" value="NOT_ANNOTATED_CDS"/>
    <property type="molecule type" value="Genomic_DNA"/>
</dbReference>
<dbReference type="VEuPathDB" id="VectorBase:ASIC006953"/>
<protein>
    <submittedName>
        <fullName evidence="1 2">Uncharacterized protein</fullName>
    </submittedName>
</protein>
<sequence>MKRYIILVAGGRLALLVEQRKRSRVGSHNSTRHSVPCCAVEAIGCLVADAESYFPPRAYLYEKSNKPEVLVPLPAPEAEERNLTIDIGRGTSEALLTSGLWEIGFHRSKKAGGRVVK</sequence>
<reference evidence="2" key="2">
    <citation type="submission" date="2020-05" db="UniProtKB">
        <authorList>
            <consortium name="EnsemblMetazoa"/>
        </authorList>
    </citation>
    <scope>IDENTIFICATION</scope>
</reference>
<organism evidence="1">
    <name type="scientific">Anopheles sinensis</name>
    <name type="common">Mosquito</name>
    <dbReference type="NCBI Taxonomy" id="74873"/>
    <lineage>
        <taxon>Eukaryota</taxon>
        <taxon>Metazoa</taxon>
        <taxon>Ecdysozoa</taxon>
        <taxon>Arthropoda</taxon>
        <taxon>Hexapoda</taxon>
        <taxon>Insecta</taxon>
        <taxon>Pterygota</taxon>
        <taxon>Neoptera</taxon>
        <taxon>Endopterygota</taxon>
        <taxon>Diptera</taxon>
        <taxon>Nematocera</taxon>
        <taxon>Culicoidea</taxon>
        <taxon>Culicidae</taxon>
        <taxon>Anophelinae</taxon>
        <taxon>Anopheles</taxon>
    </lineage>
</organism>
<dbReference type="AlphaFoldDB" id="A0A084VNB6"/>